<dbReference type="GO" id="GO:0016757">
    <property type="term" value="F:glycosyltransferase activity"/>
    <property type="evidence" value="ECO:0007669"/>
    <property type="project" value="UniProtKB-KW"/>
</dbReference>
<feature type="domain" description="Glycosyltransferase 2-like" evidence="5">
    <location>
        <begin position="27"/>
        <end position="134"/>
    </location>
</feature>
<keyword evidence="4 6" id="KW-0808">Transferase</keyword>
<evidence type="ECO:0000256" key="3">
    <source>
        <dbReference type="ARBA" id="ARBA00022676"/>
    </source>
</evidence>
<name>A0A448UT79_9MICC</name>
<dbReference type="Pfam" id="PF00535">
    <property type="entry name" value="Glycos_transf_2"/>
    <property type="match status" value="1"/>
</dbReference>
<evidence type="ECO:0000256" key="1">
    <source>
        <dbReference type="ARBA" id="ARBA00004776"/>
    </source>
</evidence>
<sequence>MPDESENSVSAPVCGVAQLGRPRVVAVVVTYNRQDLLPITLAGIAAGQVVPDAVVVVDNASTDGTAEYLKNLSYSLPLDIITLSQNMGGAGGFAVGIDRALARHNPDLVWVMDDDTEPTENTLHESVQAWESYSPDRSRRPALIASRVVWTNGEDHPMNTMRTMFGAGSGRHRRAQAVGVDLYAAPPLYLW</sequence>
<comment type="pathway">
    <text evidence="1">Cell wall biogenesis; cell wall polysaccharide biosynthesis.</text>
</comment>
<dbReference type="Proteomes" id="UP000270988">
    <property type="component" value="Chromosome"/>
</dbReference>
<accession>A0A448UT79</accession>
<dbReference type="InterPro" id="IPR001173">
    <property type="entry name" value="Glyco_trans_2-like"/>
</dbReference>
<comment type="similarity">
    <text evidence="2">Belongs to the glycosyltransferase 2 family.</text>
</comment>
<evidence type="ECO:0000256" key="4">
    <source>
        <dbReference type="ARBA" id="ARBA00022679"/>
    </source>
</evidence>
<evidence type="ECO:0000313" key="7">
    <source>
        <dbReference type="Proteomes" id="UP000270988"/>
    </source>
</evidence>
<gene>
    <name evidence="6" type="ORF">NCTC10918_00403</name>
</gene>
<reference evidence="6 7" key="1">
    <citation type="submission" date="2018-12" db="EMBL/GenBank/DDBJ databases">
        <authorList>
            <consortium name="Pathogen Informatics"/>
        </authorList>
    </citation>
    <scope>NUCLEOTIDE SEQUENCE [LARGE SCALE GENOMIC DNA]</scope>
    <source>
        <strain evidence="6 7">NCTC10918</strain>
    </source>
</reference>
<dbReference type="AlphaFoldDB" id="A0A448UT79"/>
<evidence type="ECO:0000256" key="2">
    <source>
        <dbReference type="ARBA" id="ARBA00006739"/>
    </source>
</evidence>
<protein>
    <submittedName>
        <fullName evidence="6">N-glycosyltransferase</fullName>
    </submittedName>
</protein>
<dbReference type="Gene3D" id="3.90.550.10">
    <property type="entry name" value="Spore Coat Polysaccharide Biosynthesis Protein SpsA, Chain A"/>
    <property type="match status" value="1"/>
</dbReference>
<dbReference type="PANTHER" id="PTHR43179">
    <property type="entry name" value="RHAMNOSYLTRANSFERASE WBBL"/>
    <property type="match status" value="1"/>
</dbReference>
<dbReference type="PANTHER" id="PTHR43179:SF12">
    <property type="entry name" value="GALACTOFURANOSYLTRANSFERASE GLFT2"/>
    <property type="match status" value="1"/>
</dbReference>
<evidence type="ECO:0000259" key="5">
    <source>
        <dbReference type="Pfam" id="PF00535"/>
    </source>
</evidence>
<keyword evidence="3" id="KW-0328">Glycosyltransferase</keyword>
<dbReference type="SUPFAM" id="SSF53448">
    <property type="entry name" value="Nucleotide-diphospho-sugar transferases"/>
    <property type="match status" value="1"/>
</dbReference>
<dbReference type="EMBL" id="LR134521">
    <property type="protein sequence ID" value="VEJ29157.1"/>
    <property type="molecule type" value="Genomic_DNA"/>
</dbReference>
<evidence type="ECO:0000313" key="6">
    <source>
        <dbReference type="EMBL" id="VEJ29157.1"/>
    </source>
</evidence>
<organism evidence="6 7">
    <name type="scientific">Rothia dentocariosa</name>
    <dbReference type="NCBI Taxonomy" id="2047"/>
    <lineage>
        <taxon>Bacteria</taxon>
        <taxon>Bacillati</taxon>
        <taxon>Actinomycetota</taxon>
        <taxon>Actinomycetes</taxon>
        <taxon>Micrococcales</taxon>
        <taxon>Micrococcaceae</taxon>
        <taxon>Rothia</taxon>
    </lineage>
</organism>
<proteinExistence type="inferred from homology"/>
<dbReference type="InterPro" id="IPR029044">
    <property type="entry name" value="Nucleotide-diphossugar_trans"/>
</dbReference>